<dbReference type="PANTHER" id="PTHR33512">
    <property type="entry name" value="PROTEIN, PUTATIVE (DUF1191)-RELATED"/>
    <property type="match status" value="1"/>
</dbReference>
<evidence type="ECO:0000313" key="3">
    <source>
        <dbReference type="EMBL" id="KAE9611248.1"/>
    </source>
</evidence>
<keyword evidence="2" id="KW-1133">Transmembrane helix</keyword>
<dbReference type="OrthoDB" id="1925347at2759"/>
<proteinExistence type="predicted"/>
<dbReference type="Proteomes" id="UP000447434">
    <property type="component" value="Chromosome 7"/>
</dbReference>
<comment type="caution">
    <text evidence="3">The sequence shown here is derived from an EMBL/GenBank/DDBJ whole genome shotgun (WGS) entry which is preliminary data.</text>
</comment>
<dbReference type="InterPro" id="IPR010605">
    <property type="entry name" value="DUF1191"/>
</dbReference>
<dbReference type="EMBL" id="WOCE01000007">
    <property type="protein sequence ID" value="KAE9611248.1"/>
    <property type="molecule type" value="Genomic_DNA"/>
</dbReference>
<organism evidence="3 4">
    <name type="scientific">Lupinus albus</name>
    <name type="common">White lupine</name>
    <name type="synonym">Lupinus termis</name>
    <dbReference type="NCBI Taxonomy" id="3870"/>
    <lineage>
        <taxon>Eukaryota</taxon>
        <taxon>Viridiplantae</taxon>
        <taxon>Streptophyta</taxon>
        <taxon>Embryophyta</taxon>
        <taxon>Tracheophyta</taxon>
        <taxon>Spermatophyta</taxon>
        <taxon>Magnoliopsida</taxon>
        <taxon>eudicotyledons</taxon>
        <taxon>Gunneridae</taxon>
        <taxon>Pentapetalae</taxon>
        <taxon>rosids</taxon>
        <taxon>fabids</taxon>
        <taxon>Fabales</taxon>
        <taxon>Fabaceae</taxon>
        <taxon>Papilionoideae</taxon>
        <taxon>50 kb inversion clade</taxon>
        <taxon>genistoids sensu lato</taxon>
        <taxon>core genistoids</taxon>
        <taxon>Genisteae</taxon>
        <taxon>Lupinus</taxon>
    </lineage>
</organism>
<accession>A0A6A4QBC2</accession>
<keyword evidence="2" id="KW-0472">Membrane</keyword>
<sequence>MCLPLTLFLKSKFIEYHLLASMGLLLWSLAILSLLITTTTILAATIQTTTSIPTATQGKALDAILQDYAYRALIKPITGAIYNATNLPSNLTGVKVAALRLRSGSLRRRGFSMYNEFHIPKGVIEKPCVTRLVLVYQNLGYFSTRYYSLPNYTYLAPILGLLAYDGSNLSATNLPQLNVKASGDPINIKFQDVKSAPDGTVAKCVWFNLQGSSNFTNVIGGNTCSTSQQGHYSIVVMSTVLPPTPAPLSPAPAPGSSTNGKGESKSDQKKVGIIVGSVLGGLALLALLLLLVLWAHKYKQKKMIQQMERAADVGEALHMASVGDTRAPAATVTRTQPTIEHEYAP</sequence>
<keyword evidence="2" id="KW-0812">Transmembrane</keyword>
<keyword evidence="4" id="KW-1185">Reference proteome</keyword>
<dbReference type="AlphaFoldDB" id="A0A6A4QBC2"/>
<evidence type="ECO:0000313" key="4">
    <source>
        <dbReference type="Proteomes" id="UP000447434"/>
    </source>
</evidence>
<evidence type="ECO:0000256" key="1">
    <source>
        <dbReference type="SAM" id="MobiDB-lite"/>
    </source>
</evidence>
<dbReference type="PANTHER" id="PTHR33512:SF14">
    <property type="entry name" value="EXPRESSED PROTEIN"/>
    <property type="match status" value="1"/>
</dbReference>
<name>A0A6A4QBC2_LUPAL</name>
<feature type="transmembrane region" description="Helical" evidence="2">
    <location>
        <begin position="271"/>
        <end position="295"/>
    </location>
</feature>
<reference evidence="4" key="1">
    <citation type="journal article" date="2020" name="Nat. Commun.">
        <title>Genome sequence of the cluster root forming white lupin.</title>
        <authorList>
            <person name="Hufnagel B."/>
            <person name="Marques A."/>
            <person name="Soriano A."/>
            <person name="Marques L."/>
            <person name="Divol F."/>
            <person name="Doumas P."/>
            <person name="Sallet E."/>
            <person name="Mancinotti D."/>
            <person name="Carrere S."/>
            <person name="Marande W."/>
            <person name="Arribat S."/>
            <person name="Keller J."/>
            <person name="Huneau C."/>
            <person name="Blein T."/>
            <person name="Aime D."/>
            <person name="Laguerre M."/>
            <person name="Taylor J."/>
            <person name="Schubert V."/>
            <person name="Nelson M."/>
            <person name="Geu-Flores F."/>
            <person name="Crespi M."/>
            <person name="Gallardo-Guerrero K."/>
            <person name="Delaux P.-M."/>
            <person name="Salse J."/>
            <person name="Berges H."/>
            <person name="Guyot R."/>
            <person name="Gouzy J."/>
            <person name="Peret B."/>
        </authorList>
    </citation>
    <scope>NUCLEOTIDE SEQUENCE [LARGE SCALE GENOMIC DNA]</scope>
    <source>
        <strain evidence="4">cv. Amiga</strain>
    </source>
</reference>
<dbReference type="GO" id="GO:0016020">
    <property type="term" value="C:membrane"/>
    <property type="evidence" value="ECO:0007669"/>
    <property type="project" value="TreeGrafter"/>
</dbReference>
<evidence type="ECO:0000256" key="2">
    <source>
        <dbReference type="SAM" id="Phobius"/>
    </source>
</evidence>
<protein>
    <submittedName>
        <fullName evidence="3">Uncharacterized protein</fullName>
    </submittedName>
</protein>
<dbReference type="Pfam" id="PF06697">
    <property type="entry name" value="DUF1191"/>
    <property type="match status" value="1"/>
</dbReference>
<gene>
    <name evidence="3" type="ORF">Lalb_Chr07g0195801</name>
</gene>
<feature type="region of interest" description="Disordered" evidence="1">
    <location>
        <begin position="245"/>
        <end position="266"/>
    </location>
</feature>